<reference evidence="3" key="1">
    <citation type="submission" date="2022-11" db="UniProtKB">
        <authorList>
            <consortium name="WormBaseParasite"/>
        </authorList>
    </citation>
    <scope>IDENTIFICATION</scope>
</reference>
<dbReference type="WBParaSite" id="maker-E.canG7_contigs_4194-snap-gene-0.13-mRNA-1">
    <property type="protein sequence ID" value="maker-E.canG7_contigs_4194-snap-gene-0.13-mRNA-1"/>
    <property type="gene ID" value="EcG7_05879"/>
</dbReference>
<feature type="transmembrane region" description="Helical" evidence="1">
    <location>
        <begin position="21"/>
        <end position="39"/>
    </location>
</feature>
<proteinExistence type="predicted"/>
<keyword evidence="1" id="KW-0812">Transmembrane</keyword>
<keyword evidence="1" id="KW-1133">Transmembrane helix</keyword>
<dbReference type="Proteomes" id="UP000887562">
    <property type="component" value="Unplaced"/>
</dbReference>
<dbReference type="AlphaFoldDB" id="A0A915EUC4"/>
<accession>A0A915EUC4</accession>
<sequence>MWIKQGSYYGEKINVQEQMRISDIIIIALYYVFIVNGLLKQNYSIKKCPYRPKLITDFAILPQKPNNLHELEILLEEKLKLTVERKLSEFPTNPSLHLKPYLSLVLCGVCLSRGVSEIFSPPDCKVSSRNTHLTVSEERTQALLIEECCVTPSSIVKNKVLNILFGGLTVLLLKELFNEQIFLVPQKYPEFPPRCEHPPMGLSTTKLSFSGSQSDFKSYFLVSLCGHLPSMEQNRSIQLTKNPRIKKKQFRIGGNLPIKQIVLLSLSKTVCILTASKGNREQTKLVYGISDESLKASSLYLSLYFEEADFIQEFSMLVFISIRDNNYKAPNLGRQGNR</sequence>
<evidence type="ECO:0000313" key="2">
    <source>
        <dbReference type="Proteomes" id="UP000887562"/>
    </source>
</evidence>
<keyword evidence="2" id="KW-1185">Reference proteome</keyword>
<name>A0A915EUC4_9CEST</name>
<organism evidence="2 3">
    <name type="scientific">Echinococcus canadensis</name>
    <dbReference type="NCBI Taxonomy" id="519352"/>
    <lineage>
        <taxon>Eukaryota</taxon>
        <taxon>Metazoa</taxon>
        <taxon>Spiralia</taxon>
        <taxon>Lophotrochozoa</taxon>
        <taxon>Platyhelminthes</taxon>
        <taxon>Cestoda</taxon>
        <taxon>Eucestoda</taxon>
        <taxon>Cyclophyllidea</taxon>
        <taxon>Taeniidae</taxon>
        <taxon>Echinococcus</taxon>
        <taxon>Echinococcus canadensis group</taxon>
    </lineage>
</organism>
<evidence type="ECO:0000256" key="1">
    <source>
        <dbReference type="SAM" id="Phobius"/>
    </source>
</evidence>
<keyword evidence="1" id="KW-0472">Membrane</keyword>
<protein>
    <submittedName>
        <fullName evidence="3">Uncharacterized protein</fullName>
    </submittedName>
</protein>
<evidence type="ECO:0000313" key="3">
    <source>
        <dbReference type="WBParaSite" id="maker-E.canG7_contigs_4194-snap-gene-0.13-mRNA-1"/>
    </source>
</evidence>